<name>A0ABT8EZI8_9ACTN</name>
<protein>
    <submittedName>
        <fullName evidence="2">PPA1309 family protein</fullName>
    </submittedName>
</protein>
<feature type="compositionally biased region" description="Pro residues" evidence="1">
    <location>
        <begin position="1"/>
        <end position="12"/>
    </location>
</feature>
<sequence>MTGDPAPEPTGPIEPSEPTEPVADEAGEEPGEGDGLLDDLDVDPALASAVLEIESHLAGDGWDQPARLYALVETGALVRQEPALAAQMGLDASSEQGSLTAIEQDQLAPDVPLEQVLETILWPAGVTGCAAVVERLVLPPGADTEVPEDPAEAEAFAREHPDRQEVRIVAGATRDGSTYCALRLRAHDDDQSVVGGADLVPGLLALLQATLEEDEGMSDTTTSTDQPGGSA</sequence>
<dbReference type="InterPro" id="IPR047681">
    <property type="entry name" value="PPA1309-like"/>
</dbReference>
<feature type="region of interest" description="Disordered" evidence="1">
    <location>
        <begin position="1"/>
        <end position="41"/>
    </location>
</feature>
<accession>A0ABT8EZI8</accession>
<gene>
    <name evidence="2" type="ORF">QWY29_19540</name>
</gene>
<comment type="caution">
    <text evidence="2">The sequence shown here is derived from an EMBL/GenBank/DDBJ whole genome shotgun (WGS) entry which is preliminary data.</text>
</comment>
<dbReference type="EMBL" id="JAUHJR010000017">
    <property type="protein sequence ID" value="MDN4163568.1"/>
    <property type="molecule type" value="Genomic_DNA"/>
</dbReference>
<evidence type="ECO:0000313" key="3">
    <source>
        <dbReference type="Proteomes" id="UP001168537"/>
    </source>
</evidence>
<feature type="region of interest" description="Disordered" evidence="1">
    <location>
        <begin position="212"/>
        <end position="231"/>
    </location>
</feature>
<dbReference type="NCBIfam" id="NF040618">
    <property type="entry name" value="PPA1309_fam"/>
    <property type="match status" value="1"/>
</dbReference>
<feature type="compositionally biased region" description="Polar residues" evidence="1">
    <location>
        <begin position="218"/>
        <end position="231"/>
    </location>
</feature>
<reference evidence="2" key="1">
    <citation type="submission" date="2023-06" db="EMBL/GenBank/DDBJ databases">
        <title>Draft genome sequence of Nocardioides sp. SOB72.</title>
        <authorList>
            <person name="Zhang G."/>
        </authorList>
    </citation>
    <scope>NUCLEOTIDE SEQUENCE</scope>
    <source>
        <strain evidence="2">SOB72</strain>
    </source>
</reference>
<dbReference type="RefSeq" id="WP_300962885.1">
    <property type="nucleotide sequence ID" value="NZ_JAUHJR010000017.1"/>
</dbReference>
<evidence type="ECO:0000256" key="1">
    <source>
        <dbReference type="SAM" id="MobiDB-lite"/>
    </source>
</evidence>
<keyword evidence="3" id="KW-1185">Reference proteome</keyword>
<evidence type="ECO:0000313" key="2">
    <source>
        <dbReference type="EMBL" id="MDN4163568.1"/>
    </source>
</evidence>
<feature type="compositionally biased region" description="Acidic residues" evidence="1">
    <location>
        <begin position="22"/>
        <end position="41"/>
    </location>
</feature>
<proteinExistence type="predicted"/>
<dbReference type="Proteomes" id="UP001168537">
    <property type="component" value="Unassembled WGS sequence"/>
</dbReference>
<organism evidence="2 3">
    <name type="scientific">Nocardioides abyssi</name>
    <dbReference type="NCBI Taxonomy" id="3058370"/>
    <lineage>
        <taxon>Bacteria</taxon>
        <taxon>Bacillati</taxon>
        <taxon>Actinomycetota</taxon>
        <taxon>Actinomycetes</taxon>
        <taxon>Propionibacteriales</taxon>
        <taxon>Nocardioidaceae</taxon>
        <taxon>Nocardioides</taxon>
    </lineage>
</organism>